<evidence type="ECO:0000256" key="4">
    <source>
        <dbReference type="ARBA" id="ARBA00022695"/>
    </source>
</evidence>
<accession>A0ABX8B0M1</accession>
<dbReference type="EC" id="2.7.7.7" evidence="1"/>
<dbReference type="Gene3D" id="3.40.50.300">
    <property type="entry name" value="P-loop containing nucleotide triphosphate hydrolases"/>
    <property type="match status" value="1"/>
</dbReference>
<dbReference type="PANTHER" id="PTHR11669">
    <property type="entry name" value="REPLICATION FACTOR C / DNA POLYMERASE III GAMMA-TAU SUBUNIT"/>
    <property type="match status" value="1"/>
</dbReference>
<feature type="domain" description="DNA polymerase III delta subunit C-terminal" evidence="8">
    <location>
        <begin position="210"/>
        <end position="332"/>
    </location>
</feature>
<dbReference type="InterPro" id="IPR004622">
    <property type="entry name" value="DNA_pol_HolB"/>
</dbReference>
<evidence type="ECO:0000256" key="6">
    <source>
        <dbReference type="ARBA" id="ARBA00022932"/>
    </source>
</evidence>
<protein>
    <recommendedName>
        <fullName evidence="2">DNA polymerase III subunit delta'</fullName>
        <ecNumber evidence="1">2.7.7.7</ecNumber>
    </recommendedName>
</protein>
<evidence type="ECO:0000256" key="5">
    <source>
        <dbReference type="ARBA" id="ARBA00022705"/>
    </source>
</evidence>
<dbReference type="InterPro" id="IPR027417">
    <property type="entry name" value="P-loop_NTPase"/>
</dbReference>
<proteinExistence type="predicted"/>
<dbReference type="Pfam" id="PF13177">
    <property type="entry name" value="DNA_pol3_delta2"/>
    <property type="match status" value="1"/>
</dbReference>
<keyword evidence="4 9" id="KW-0548">Nucleotidyltransferase</keyword>
<keyword evidence="10" id="KW-1185">Reference proteome</keyword>
<dbReference type="Gene3D" id="1.20.272.10">
    <property type="match status" value="1"/>
</dbReference>
<keyword evidence="3 9" id="KW-0808">Transferase</keyword>
<organism evidence="9 10">
    <name type="scientific">Chloracidobacterium sp. N</name>
    <dbReference type="NCBI Taxonomy" id="2821540"/>
    <lineage>
        <taxon>Bacteria</taxon>
        <taxon>Pseudomonadati</taxon>
        <taxon>Acidobacteriota</taxon>
        <taxon>Terriglobia</taxon>
        <taxon>Terriglobales</taxon>
        <taxon>Acidobacteriaceae</taxon>
        <taxon>Chloracidobacterium</taxon>
        <taxon>Chloracidobacterium aggregatum</taxon>
    </lineage>
</organism>
<gene>
    <name evidence="9" type="primary">holB</name>
    <name evidence="9" type="ORF">J8C05_03585</name>
</gene>
<dbReference type="RefSeq" id="WP_211422827.1">
    <property type="nucleotide sequence ID" value="NZ_CP072642.1"/>
</dbReference>
<keyword evidence="6" id="KW-0239">DNA-directed DNA polymerase</keyword>
<name>A0ABX8B0M1_9BACT</name>
<dbReference type="InterPro" id="IPR015199">
    <property type="entry name" value="DNA_pol_III_delta_C"/>
</dbReference>
<sequence length="336" mass="37093">MAFHELIGQSAARAFLQRALVTGRLPASLLFTGPSGVGKRQFALSLAQALNCPEAPDTGCGICATCRRIAQGEHPDVKLIVPDGAHIRIGQVREAIPFATDLPYEGRRRVVIFERADAFNTAAANAFLKTLEEPPAHAQLILISARPDALPATIRSRCPVVRFALLSPEEVERCLERYARRPPADQRLLARLAQGRPGTVTGLDLEVYRQQRRALLELLTLLGQGNAIPRLLKAAQYFGKLERPDFEFALDILASLVHDLVCLKVAPAAAETSRSLEDRLVHSDVQPKLAELADLFPLERLHQTLNRFEAIRRDLDRNINRVLALEAALLELSARP</sequence>
<evidence type="ECO:0000313" key="10">
    <source>
        <dbReference type="Proteomes" id="UP000677668"/>
    </source>
</evidence>
<dbReference type="NCBIfam" id="TIGR00678">
    <property type="entry name" value="holB"/>
    <property type="match status" value="1"/>
</dbReference>
<dbReference type="EMBL" id="CP072642">
    <property type="protein sequence ID" value="QUV94540.1"/>
    <property type="molecule type" value="Genomic_DNA"/>
</dbReference>
<dbReference type="GO" id="GO:0003887">
    <property type="term" value="F:DNA-directed DNA polymerase activity"/>
    <property type="evidence" value="ECO:0007669"/>
    <property type="project" value="UniProtKB-EC"/>
</dbReference>
<comment type="catalytic activity">
    <reaction evidence="7">
        <text>DNA(n) + a 2'-deoxyribonucleoside 5'-triphosphate = DNA(n+1) + diphosphate</text>
        <dbReference type="Rhea" id="RHEA:22508"/>
        <dbReference type="Rhea" id="RHEA-COMP:17339"/>
        <dbReference type="Rhea" id="RHEA-COMP:17340"/>
        <dbReference type="ChEBI" id="CHEBI:33019"/>
        <dbReference type="ChEBI" id="CHEBI:61560"/>
        <dbReference type="ChEBI" id="CHEBI:173112"/>
        <dbReference type="EC" id="2.7.7.7"/>
    </reaction>
</comment>
<evidence type="ECO:0000256" key="7">
    <source>
        <dbReference type="ARBA" id="ARBA00049244"/>
    </source>
</evidence>
<dbReference type="PANTHER" id="PTHR11669:SF8">
    <property type="entry name" value="DNA POLYMERASE III SUBUNIT DELTA"/>
    <property type="match status" value="1"/>
</dbReference>
<keyword evidence="5" id="KW-0235">DNA replication</keyword>
<evidence type="ECO:0000256" key="1">
    <source>
        <dbReference type="ARBA" id="ARBA00012417"/>
    </source>
</evidence>
<dbReference type="Pfam" id="PF09115">
    <property type="entry name" value="DNApol3-delta_C"/>
    <property type="match status" value="1"/>
</dbReference>
<evidence type="ECO:0000259" key="8">
    <source>
        <dbReference type="Pfam" id="PF09115"/>
    </source>
</evidence>
<evidence type="ECO:0000256" key="3">
    <source>
        <dbReference type="ARBA" id="ARBA00022679"/>
    </source>
</evidence>
<dbReference type="Proteomes" id="UP000677668">
    <property type="component" value="Chromosome 1"/>
</dbReference>
<evidence type="ECO:0000313" key="9">
    <source>
        <dbReference type="EMBL" id="QUV94540.1"/>
    </source>
</evidence>
<evidence type="ECO:0000256" key="2">
    <source>
        <dbReference type="ARBA" id="ARBA00014363"/>
    </source>
</evidence>
<dbReference type="InterPro" id="IPR050238">
    <property type="entry name" value="DNA_Rep/Repair_Clamp_Loader"/>
</dbReference>
<reference evidence="9 10" key="1">
    <citation type="submission" date="2021-03" db="EMBL/GenBank/DDBJ databases">
        <title>Genomic and phenotypic characterization of Chloracidobacterium isolates provides evidence for multiple species.</title>
        <authorList>
            <person name="Saini M.K."/>
            <person name="Costas A.M.G."/>
            <person name="Tank M."/>
            <person name="Bryant D.A."/>
        </authorList>
    </citation>
    <scope>NUCLEOTIDE SEQUENCE [LARGE SCALE GENOMIC DNA]</scope>
    <source>
        <strain evidence="9 10">N</strain>
    </source>
</reference>
<dbReference type="SUPFAM" id="SSF52540">
    <property type="entry name" value="P-loop containing nucleoside triphosphate hydrolases"/>
    <property type="match status" value="1"/>
</dbReference>